<evidence type="ECO:0000256" key="2">
    <source>
        <dbReference type="ARBA" id="ARBA00022443"/>
    </source>
</evidence>
<dbReference type="Proteomes" id="UP000001070">
    <property type="component" value="Unassembled WGS sequence"/>
</dbReference>
<evidence type="ECO:0000256" key="6">
    <source>
        <dbReference type="ARBA" id="ARBA00022737"/>
    </source>
</evidence>
<keyword evidence="3" id="KW-0963">Cytoplasm</keyword>
<dbReference type="FunFam" id="2.30.30.40:FF:000045">
    <property type="entry name" value="Short stop, isoform K"/>
    <property type="match status" value="1"/>
</dbReference>
<dbReference type="InterPro" id="IPR036872">
    <property type="entry name" value="CH_dom_sf"/>
</dbReference>
<dbReference type="InterPro" id="IPR001101">
    <property type="entry name" value="Plectin_repeat"/>
</dbReference>
<keyword evidence="13" id="KW-1185">Reference proteome</keyword>
<protein>
    <submittedName>
        <fullName evidence="12">GH22958</fullName>
    </submittedName>
</protein>
<dbReference type="OrthoDB" id="2250192at2759"/>
<keyword evidence="6" id="KW-0677">Repeat</keyword>
<feature type="compositionally biased region" description="Low complexity" evidence="9">
    <location>
        <begin position="2944"/>
        <end position="2954"/>
    </location>
</feature>
<dbReference type="SUPFAM" id="SSF47576">
    <property type="entry name" value="Calponin-homology domain, CH-domain"/>
    <property type="match status" value="1"/>
</dbReference>
<name>B4JW23_DROGR</name>
<sequence>MHSSTSSQSTLKRTQQLVRQQNGSQPYVSGGTEIVHTSRGPPITTNIDDSSLRYRQETKRERTVEAVITDYPGVAPPGTLPHERSHIERTVTFQDGVGGSGSRRITTDSRALVPSAAPGGVSSSSYQQVTRNKRISTEVLGSSVESTKTSQRAPNGHRRVTTHIVRKVTTLSRAEENQQPAEDLLPPAKMIRSSELEYRRALPPPAIVESSVQRREISDIVVGKEDNVSAREALLRWARRSTARYPGVRVNDFTSSWRDGLAFSALVHRNRPDLLDWRKARNDRPLDRLETAFHIVEKEYGVTRLLDPEDVDTNEPDEKSLITYISSLYDVFPEPPSIHPLFDMESQRRVHEYRDLAQQFIYWCREKTAYLQERSFPPTLIEMKRLLSDLQRFRSEEVSARKREKSKLIQIYKELERYFETVGEVDVEADLRPDAIEKAWYRMNTALQDREVILQQEIERLERLQRLADKVQREIKHVDHKLTDLETRVSEEGRRIERLHPVDAKSIVEALETEIRHLEEPIQDMNQDCHVLNEGRYPHVSELHKKVNKLHQRWAQLRTNFHTNLVQKLSGLKFPVHETTVTRQTRMVVESRQIDTNPHFRDLQEHIEWCQNKLKQLLAADYGSDLPSVKEELDRQQHEHKIIDQFHSKILNDERQQSKFSGDELNLYQQRLNQLQKVYDELHSTSTKRLTDLDSLQHFLAQASAELQWLNEKEQVEITRDWADKQLDLPSVHRYYENLMSELEKREMHFATILDRGESLLNQQHPASKCVEAHLTALQQQWAWLLQLTLCLEVHLKHTTEYHQFFAEIKDAEQWLSKRDEILNSKYSQSDFGLDQGEALLRGMQDLREELNAFGETVSTLQRRAQTIVPLNKRRQPVNRQGPVQAICAYKQQGQLQIEKGETVTLLDNSGRVKWRVRTAKGQEGSIPGACLLLPPPDQEAIDAAERLKRLFDRSVALWQKKHLRLRQNMIFATIRVVKGWDFDQFLAMGPEQRTAIRRALNDDADKLLSEGDPNDPQLRRLRREMDEVNRLFDEFEKRARAEEESKQASRIFTEECIAIKSKLEDMARELDQIILAPLPRDLDSLEHVLEIHSDYERRLHLLEPELKHLQETFRTIALKTPVLKKSLDNLNELWKELNTQSGLHKDRLKLLEASLAGLEDNEHVISELENELAKHQDLPSTAEGLQHVFKQLTHMQDIITQQQPQMDKMNDAADQLGRMGVPTKVLGDLKRLHSNVERLNTRWSAVCNQLGERMRSCETAIGLMKNLQSSVQVEESWVDGTTERLSAMPTATSAYELDKLLGAAIERKPKIENVNVAGGRLIREAKIYDSKCLRFVDWLLEARPSFSPPRRDLRPADSDPGATQYYSQRLDNLNTKYDRLLEQLSQRLKTAIEVNGSDGLQYAESLQKPLKTFRVDFSAGSVPPGDGYAARPDDLYTTTYSTTQFSSTKTTKSSSKSIYSSDGIDATISQESNAATTPQSQIQFNEIRSLKRMQQLGGSAGGGGGGNGTSVLDIAGIRDPRTGRVLTIGEAIQLRILDVRTGEMLVGDKRITLEQAAQQGLIDAQLALQLLQPGAGRDASGRELSLLEVIQREITEAETGYETAEKRIKVNSTVEMSQSQPKSDVATSPEKPRNIVDAICAGSVDAKTGLYRVKSGQTISLAEAYERGYLIRHESVTIKSNALCLSDAIAHGLVDSSGWIIDRNSGDKFRLDSAIANQLIDASVREVVDAKRDVKITLQSALQSGVLNAKTGRYLNEVTKEKLSFLEARNRQLIVKPYTLKDICDLNLLDKQSLITSPMRREKLSIMQAIESGVLDGNQLKCITKRKGELITLQEAIADGIVLPAECKYRDFMTGELISIPEAVERGLISSVAQRSIFDIDGFKDLRSNDYVSFNVALSRDLLRRKSTGFALETGRDSLVPLEVAVGEGLVRQEVYEMFSRGIGVHNASGKELSVFDLVYHNLIDPKTGYLLDPKTGETVPLDTAIERKFITPEGALLLSSLLNITLTTETVTRTINRYVTIRAGSQEPGDTVLLTFTEAVRQGFIDEDRQLFKDPKTDNVYSVQQALNYGLLVPDSNQTVPEPTNRKKTKSTITIVTKQIMPEAEPIKLNTQHMKYVEKSVEIPISQELIKPQRVVSEFINQEKSSYLEQNVTERQIMELPPGGWRLKDVIEQRLFNPDTGVFHVQGTDRLVNFEECIDKQIINNLSVAVIEPSTGDKISVKSAFERDILDGYGNYTNNRQQVIGMRNAISEGKILLESVPATRGANQNTILRITRVNNMPDVLEVSTPLKDAPPRFLEVNTCQRELASPEPLQIAPGAIYDPSTALVIFTQSGETENIFDAARQGLIDEQLIKILDPATKKTISVTEAIARSIYDPRTATILNAEGQPVDLITATKLGLLTVVGAPLVAAEGALRTVRFVVDPRTGEQIPVEVAYERGIVSRDQLQRGRSFESDHTTEEKVVVLQKMRKIILKPRDALRKGIIDEETCAILEDTRNFTNPQGEVVNISEALNLGLIDGRRGQVTDPQRNRVLNLRQAVEQKIIDPEQTNHILMPLAKSLSIPKLESQGLIDTKTQTIVHPESGYPLSIHEAIVCEVLDPHSKLQKPTKCTLEEAIEKGIINPDESTFSYKNKTLNISQAIDANLFDASYDKQKLRVEIPPVGMIFPVAVEKSLVEPTKRVVLHPSTKKPLPIKQAIEDNFIMSIPYAPKPDAIELVAALERNLIDVAAQTFTHPTSGERFSLRQALENGELVVKQLSDFVVTQKPIAKTEVMETVRAVHTVTTKTIELMQGYVLISNNEVQNVNTGEVVSLEQAKELGILREEEVTRETKATAGDNVEQLTPQTVPSSSDQTVVVEERTQTVVVSSDTRKQEMQVVSTTQSTKESPEKETKSPSKEPNKTLQNVKDVAKMGALGVIAAPVLAGGAIVSGVKSLLKSKKSPTETTATTTTTTNISSTLISGKEPEKPQKPEVSFIDEERKVAQPQ</sequence>
<dbReference type="Pfam" id="PF00307">
    <property type="entry name" value="CH"/>
    <property type="match status" value="1"/>
</dbReference>
<dbReference type="eggNOG" id="KOG0516">
    <property type="taxonomic scope" value="Eukaryota"/>
</dbReference>
<dbReference type="GO" id="GO:0031122">
    <property type="term" value="P:cytoplasmic microtubule organization"/>
    <property type="evidence" value="ECO:0007669"/>
    <property type="project" value="TreeGrafter"/>
</dbReference>
<dbReference type="PANTHER" id="PTHR23169">
    <property type="entry name" value="ENVOPLAKIN"/>
    <property type="match status" value="1"/>
</dbReference>
<comment type="subcellular location">
    <subcellularLocation>
        <location evidence="1">Cytoplasm</location>
    </subcellularLocation>
</comment>
<dbReference type="SMART" id="SM00250">
    <property type="entry name" value="PLEC"/>
    <property type="match status" value="16"/>
</dbReference>
<dbReference type="SMART" id="SM00033">
    <property type="entry name" value="CH"/>
    <property type="match status" value="1"/>
</dbReference>
<dbReference type="PROSITE" id="PS50002">
    <property type="entry name" value="SH3"/>
    <property type="match status" value="1"/>
</dbReference>
<dbReference type="InterPro" id="IPR001452">
    <property type="entry name" value="SH3_domain"/>
</dbReference>
<dbReference type="EMBL" id="CH916375">
    <property type="protein sequence ID" value="EDV98161.1"/>
    <property type="molecule type" value="Genomic_DNA"/>
</dbReference>
<feature type="region of interest" description="Disordered" evidence="9">
    <location>
        <begin position="2830"/>
        <end position="2902"/>
    </location>
</feature>
<dbReference type="GO" id="GO:0042060">
    <property type="term" value="P:wound healing"/>
    <property type="evidence" value="ECO:0007669"/>
    <property type="project" value="TreeGrafter"/>
</dbReference>
<dbReference type="InterPro" id="IPR002017">
    <property type="entry name" value="Spectrin_repeat"/>
</dbReference>
<evidence type="ECO:0000259" key="11">
    <source>
        <dbReference type="PROSITE" id="PS50021"/>
    </source>
</evidence>
<evidence type="ECO:0000256" key="8">
    <source>
        <dbReference type="SAM" id="Coils"/>
    </source>
</evidence>
<evidence type="ECO:0000256" key="7">
    <source>
        <dbReference type="PROSITE-ProRule" id="PRU00192"/>
    </source>
</evidence>
<dbReference type="GO" id="GO:0016020">
    <property type="term" value="C:membrane"/>
    <property type="evidence" value="ECO:0007669"/>
    <property type="project" value="TreeGrafter"/>
</dbReference>
<dbReference type="PhylomeDB" id="B4JW23"/>
<dbReference type="Pfam" id="PF17902">
    <property type="entry name" value="SH3_10"/>
    <property type="match status" value="1"/>
</dbReference>
<dbReference type="GO" id="GO:0005737">
    <property type="term" value="C:cytoplasm"/>
    <property type="evidence" value="ECO:0007669"/>
    <property type="project" value="UniProtKB-SubCell"/>
</dbReference>
<feature type="compositionally biased region" description="Basic and acidic residues" evidence="9">
    <location>
        <begin position="2978"/>
        <end position="2987"/>
    </location>
</feature>
<dbReference type="Gene3D" id="2.30.30.40">
    <property type="entry name" value="SH3 Domains"/>
    <property type="match status" value="1"/>
</dbReference>
<keyword evidence="2 7" id="KW-0728">SH3 domain</keyword>
<dbReference type="FunFam" id="1.10.418.10:FF:000022">
    <property type="entry name" value="Short stop, isoform K"/>
    <property type="match status" value="1"/>
</dbReference>
<feature type="domain" description="SH3" evidence="10">
    <location>
        <begin position="879"/>
        <end position="937"/>
    </location>
</feature>
<dbReference type="SUPFAM" id="SSF75399">
    <property type="entry name" value="Plakin repeat"/>
    <property type="match status" value="6"/>
</dbReference>
<reference evidence="12 13" key="1">
    <citation type="journal article" date="2007" name="Nature">
        <title>Evolution of genes and genomes on the Drosophila phylogeny.</title>
        <authorList>
            <consortium name="Drosophila 12 Genomes Consortium"/>
            <person name="Clark A.G."/>
            <person name="Eisen M.B."/>
            <person name="Smith D.R."/>
            <person name="Bergman C.M."/>
            <person name="Oliver B."/>
            <person name="Markow T.A."/>
            <person name="Kaufman T.C."/>
            <person name="Kellis M."/>
            <person name="Gelbart W."/>
            <person name="Iyer V.N."/>
            <person name="Pollard D.A."/>
            <person name="Sackton T.B."/>
            <person name="Larracuente A.M."/>
            <person name="Singh N.D."/>
            <person name="Abad J.P."/>
            <person name="Abt D.N."/>
            <person name="Adryan B."/>
            <person name="Aguade M."/>
            <person name="Akashi H."/>
            <person name="Anderson W.W."/>
            <person name="Aquadro C.F."/>
            <person name="Ardell D.H."/>
            <person name="Arguello R."/>
            <person name="Artieri C.G."/>
            <person name="Barbash D.A."/>
            <person name="Barker D."/>
            <person name="Barsanti P."/>
            <person name="Batterham P."/>
            <person name="Batzoglou S."/>
            <person name="Begun D."/>
            <person name="Bhutkar A."/>
            <person name="Blanco E."/>
            <person name="Bosak S.A."/>
            <person name="Bradley R.K."/>
            <person name="Brand A.D."/>
            <person name="Brent M.R."/>
            <person name="Brooks A.N."/>
            <person name="Brown R.H."/>
            <person name="Butlin R.K."/>
            <person name="Caggese C."/>
            <person name="Calvi B.R."/>
            <person name="Bernardo de Carvalho A."/>
            <person name="Caspi A."/>
            <person name="Castrezana S."/>
            <person name="Celniker S.E."/>
            <person name="Chang J.L."/>
            <person name="Chapple C."/>
            <person name="Chatterji S."/>
            <person name="Chinwalla A."/>
            <person name="Civetta A."/>
            <person name="Clifton S.W."/>
            <person name="Comeron J.M."/>
            <person name="Costello J.C."/>
            <person name="Coyne J.A."/>
            <person name="Daub J."/>
            <person name="David R.G."/>
            <person name="Delcher A.L."/>
            <person name="Delehaunty K."/>
            <person name="Do C.B."/>
            <person name="Ebling H."/>
            <person name="Edwards K."/>
            <person name="Eickbush T."/>
            <person name="Evans J.D."/>
            <person name="Filipski A."/>
            <person name="Findeiss S."/>
            <person name="Freyhult E."/>
            <person name="Fulton L."/>
            <person name="Fulton R."/>
            <person name="Garcia A.C."/>
            <person name="Gardiner A."/>
            <person name="Garfield D.A."/>
            <person name="Garvin B.E."/>
            <person name="Gibson G."/>
            <person name="Gilbert D."/>
            <person name="Gnerre S."/>
            <person name="Godfrey J."/>
            <person name="Good R."/>
            <person name="Gotea V."/>
            <person name="Gravely B."/>
            <person name="Greenberg A.J."/>
            <person name="Griffiths-Jones S."/>
            <person name="Gross S."/>
            <person name="Guigo R."/>
            <person name="Gustafson E.A."/>
            <person name="Haerty W."/>
            <person name="Hahn M.W."/>
            <person name="Halligan D.L."/>
            <person name="Halpern A.L."/>
            <person name="Halter G.M."/>
            <person name="Han M.V."/>
            <person name="Heger A."/>
            <person name="Hillier L."/>
            <person name="Hinrichs A.S."/>
            <person name="Holmes I."/>
            <person name="Hoskins R.A."/>
            <person name="Hubisz M.J."/>
            <person name="Hultmark D."/>
            <person name="Huntley M.A."/>
            <person name="Jaffe D.B."/>
            <person name="Jagadeeshan S."/>
            <person name="Jeck W.R."/>
            <person name="Johnson J."/>
            <person name="Jones C.D."/>
            <person name="Jordan W.C."/>
            <person name="Karpen G.H."/>
            <person name="Kataoka E."/>
            <person name="Keightley P.D."/>
            <person name="Kheradpour P."/>
            <person name="Kirkness E.F."/>
            <person name="Koerich L.B."/>
            <person name="Kristiansen K."/>
            <person name="Kudrna D."/>
            <person name="Kulathinal R.J."/>
            <person name="Kumar S."/>
            <person name="Kwok R."/>
            <person name="Lander E."/>
            <person name="Langley C.H."/>
            <person name="Lapoint R."/>
            <person name="Lazzaro B.P."/>
            <person name="Lee S.J."/>
            <person name="Levesque L."/>
            <person name="Li R."/>
            <person name="Lin C.F."/>
            <person name="Lin M.F."/>
            <person name="Lindblad-Toh K."/>
            <person name="Llopart A."/>
            <person name="Long M."/>
            <person name="Low L."/>
            <person name="Lozovsky E."/>
            <person name="Lu J."/>
            <person name="Luo M."/>
            <person name="Machado C.A."/>
            <person name="Makalowski W."/>
            <person name="Marzo M."/>
            <person name="Matsuda M."/>
            <person name="Matzkin L."/>
            <person name="McAllister B."/>
            <person name="McBride C.S."/>
            <person name="McKernan B."/>
            <person name="McKernan K."/>
            <person name="Mendez-Lago M."/>
            <person name="Minx P."/>
            <person name="Mollenhauer M.U."/>
            <person name="Montooth K."/>
            <person name="Mount S.M."/>
            <person name="Mu X."/>
            <person name="Myers E."/>
            <person name="Negre B."/>
            <person name="Newfeld S."/>
            <person name="Nielsen R."/>
            <person name="Noor M.A."/>
            <person name="O'Grady P."/>
            <person name="Pachter L."/>
            <person name="Papaceit M."/>
            <person name="Parisi M.J."/>
            <person name="Parisi M."/>
            <person name="Parts L."/>
            <person name="Pedersen J.S."/>
            <person name="Pesole G."/>
            <person name="Phillippy A.M."/>
            <person name="Ponting C.P."/>
            <person name="Pop M."/>
            <person name="Porcelli D."/>
            <person name="Powell J.R."/>
            <person name="Prohaska S."/>
            <person name="Pruitt K."/>
            <person name="Puig M."/>
            <person name="Quesneville H."/>
            <person name="Ram K.R."/>
            <person name="Rand D."/>
            <person name="Rasmussen M.D."/>
            <person name="Reed L.K."/>
            <person name="Reenan R."/>
            <person name="Reily A."/>
            <person name="Remington K.A."/>
            <person name="Rieger T.T."/>
            <person name="Ritchie M.G."/>
            <person name="Robin C."/>
            <person name="Rogers Y.H."/>
            <person name="Rohde C."/>
            <person name="Rozas J."/>
            <person name="Rubenfield M.J."/>
            <person name="Ruiz A."/>
            <person name="Russo S."/>
            <person name="Salzberg S.L."/>
            <person name="Sanchez-Gracia A."/>
            <person name="Saranga D.J."/>
            <person name="Sato H."/>
            <person name="Schaeffer S.W."/>
            <person name="Schatz M.C."/>
            <person name="Schlenke T."/>
            <person name="Schwartz R."/>
            <person name="Segarra C."/>
            <person name="Singh R.S."/>
            <person name="Sirot L."/>
            <person name="Sirota M."/>
            <person name="Sisneros N.B."/>
            <person name="Smith C.D."/>
            <person name="Smith T.F."/>
            <person name="Spieth J."/>
            <person name="Stage D.E."/>
            <person name="Stark A."/>
            <person name="Stephan W."/>
            <person name="Strausberg R.L."/>
            <person name="Strempel S."/>
            <person name="Sturgill D."/>
            <person name="Sutton G."/>
            <person name="Sutton G.G."/>
            <person name="Tao W."/>
            <person name="Teichmann S."/>
            <person name="Tobari Y.N."/>
            <person name="Tomimura Y."/>
            <person name="Tsolas J.M."/>
            <person name="Valente V.L."/>
            <person name="Venter E."/>
            <person name="Venter J.C."/>
            <person name="Vicario S."/>
            <person name="Vieira F.G."/>
            <person name="Vilella A.J."/>
            <person name="Villasante A."/>
            <person name="Walenz B."/>
            <person name="Wang J."/>
            <person name="Wasserman M."/>
            <person name="Watts T."/>
            <person name="Wilson D."/>
            <person name="Wilson R.K."/>
            <person name="Wing R.A."/>
            <person name="Wolfner M.F."/>
            <person name="Wong A."/>
            <person name="Wong G.K."/>
            <person name="Wu C.I."/>
            <person name="Wu G."/>
            <person name="Yamamoto D."/>
            <person name="Yang H.P."/>
            <person name="Yang S.P."/>
            <person name="Yorke J.A."/>
            <person name="Yoshida K."/>
            <person name="Zdobnov E."/>
            <person name="Zhang P."/>
            <person name="Zhang Y."/>
            <person name="Zimin A.V."/>
            <person name="Baldwin J."/>
            <person name="Abdouelleil A."/>
            <person name="Abdulkadir J."/>
            <person name="Abebe A."/>
            <person name="Abera B."/>
            <person name="Abreu J."/>
            <person name="Acer S.C."/>
            <person name="Aftuck L."/>
            <person name="Alexander A."/>
            <person name="An P."/>
            <person name="Anderson E."/>
            <person name="Anderson S."/>
            <person name="Arachi H."/>
            <person name="Azer M."/>
            <person name="Bachantsang P."/>
            <person name="Barry A."/>
            <person name="Bayul T."/>
            <person name="Berlin A."/>
            <person name="Bessette D."/>
            <person name="Bloom T."/>
            <person name="Blye J."/>
            <person name="Boguslavskiy L."/>
            <person name="Bonnet C."/>
            <person name="Boukhgalter B."/>
            <person name="Bourzgui I."/>
            <person name="Brown A."/>
            <person name="Cahill P."/>
            <person name="Channer S."/>
            <person name="Cheshatsang Y."/>
            <person name="Chuda L."/>
            <person name="Citroen M."/>
            <person name="Collymore A."/>
            <person name="Cooke P."/>
            <person name="Costello M."/>
            <person name="D'Aco K."/>
            <person name="Daza R."/>
            <person name="De Haan G."/>
            <person name="DeGray S."/>
            <person name="DeMaso C."/>
            <person name="Dhargay N."/>
            <person name="Dooley K."/>
            <person name="Dooley E."/>
            <person name="Doricent M."/>
            <person name="Dorje P."/>
            <person name="Dorjee K."/>
            <person name="Dupes A."/>
            <person name="Elong R."/>
            <person name="Falk J."/>
            <person name="Farina A."/>
            <person name="Faro S."/>
            <person name="Ferguson D."/>
            <person name="Fisher S."/>
            <person name="Foley C.D."/>
            <person name="Franke A."/>
            <person name="Friedrich D."/>
            <person name="Gadbois L."/>
            <person name="Gearin G."/>
            <person name="Gearin C.R."/>
            <person name="Giannoukos G."/>
            <person name="Goode T."/>
            <person name="Graham J."/>
            <person name="Grandbois E."/>
            <person name="Grewal S."/>
            <person name="Gyaltsen K."/>
            <person name="Hafez N."/>
            <person name="Hagos B."/>
            <person name="Hall J."/>
            <person name="Henson C."/>
            <person name="Hollinger A."/>
            <person name="Honan T."/>
            <person name="Huard M.D."/>
            <person name="Hughes L."/>
            <person name="Hurhula B."/>
            <person name="Husby M.E."/>
            <person name="Kamat A."/>
            <person name="Kanga B."/>
            <person name="Kashin S."/>
            <person name="Khazanovich D."/>
            <person name="Kisner P."/>
            <person name="Lance K."/>
            <person name="Lara M."/>
            <person name="Lee W."/>
            <person name="Lennon N."/>
            <person name="Letendre F."/>
            <person name="LeVine R."/>
            <person name="Lipovsky A."/>
            <person name="Liu X."/>
            <person name="Liu J."/>
            <person name="Liu S."/>
            <person name="Lokyitsang T."/>
            <person name="Lokyitsang Y."/>
            <person name="Lubonja R."/>
            <person name="Lui A."/>
            <person name="MacDonald P."/>
            <person name="Magnisalis V."/>
            <person name="Maru K."/>
            <person name="Matthews C."/>
            <person name="McCusker W."/>
            <person name="McDonough S."/>
            <person name="Mehta T."/>
            <person name="Meldrim J."/>
            <person name="Meneus L."/>
            <person name="Mihai O."/>
            <person name="Mihalev A."/>
            <person name="Mihova T."/>
            <person name="Mittelman R."/>
            <person name="Mlenga V."/>
            <person name="Montmayeur A."/>
            <person name="Mulrain L."/>
            <person name="Navidi A."/>
            <person name="Naylor J."/>
            <person name="Negash T."/>
            <person name="Nguyen T."/>
            <person name="Nguyen N."/>
            <person name="Nicol R."/>
            <person name="Norbu C."/>
            <person name="Norbu N."/>
            <person name="Novod N."/>
            <person name="O'Neill B."/>
            <person name="Osman S."/>
            <person name="Markiewicz E."/>
            <person name="Oyono O.L."/>
            <person name="Patti C."/>
            <person name="Phunkhang P."/>
            <person name="Pierre F."/>
            <person name="Priest M."/>
            <person name="Raghuraman S."/>
            <person name="Rege F."/>
            <person name="Reyes R."/>
            <person name="Rise C."/>
            <person name="Rogov P."/>
            <person name="Ross K."/>
            <person name="Ryan E."/>
            <person name="Settipalli S."/>
            <person name="Shea T."/>
            <person name="Sherpa N."/>
            <person name="Shi L."/>
            <person name="Shih D."/>
            <person name="Sparrow T."/>
            <person name="Spaulding J."/>
            <person name="Stalker J."/>
            <person name="Stange-Thomann N."/>
            <person name="Stavropoulos S."/>
            <person name="Stone C."/>
            <person name="Strader C."/>
            <person name="Tesfaye S."/>
            <person name="Thomson T."/>
            <person name="Thoulutsang Y."/>
            <person name="Thoulutsang D."/>
            <person name="Topham K."/>
            <person name="Topping I."/>
            <person name="Tsamla T."/>
            <person name="Vassiliev H."/>
            <person name="Vo A."/>
            <person name="Wangchuk T."/>
            <person name="Wangdi T."/>
            <person name="Weiand M."/>
            <person name="Wilkinson J."/>
            <person name="Wilson A."/>
            <person name="Yadav S."/>
            <person name="Young G."/>
            <person name="Yu Q."/>
            <person name="Zembek L."/>
            <person name="Zhong D."/>
            <person name="Zimmer A."/>
            <person name="Zwirko Z."/>
            <person name="Jaffe D.B."/>
            <person name="Alvarez P."/>
            <person name="Brockman W."/>
            <person name="Butler J."/>
            <person name="Chin C."/>
            <person name="Gnerre S."/>
            <person name="Grabherr M."/>
            <person name="Kleber M."/>
            <person name="Mauceli E."/>
            <person name="MacCallum I."/>
        </authorList>
    </citation>
    <scope>NUCLEOTIDE SEQUENCE [LARGE SCALE GENOMIC DNA]</scope>
    <source>
        <strain evidence="13">Tucson 15287-2541.00</strain>
    </source>
</reference>
<dbReference type="Gene3D" id="3.90.1290.10">
    <property type="entry name" value="Plakin repeat"/>
    <property type="match status" value="5"/>
</dbReference>
<dbReference type="FunFam" id="1.20.58.60:FF:000064">
    <property type="entry name" value="Short stop, isoform K"/>
    <property type="match status" value="1"/>
</dbReference>
<evidence type="ECO:0000313" key="12">
    <source>
        <dbReference type="EMBL" id="EDV98161.1"/>
    </source>
</evidence>
<dbReference type="SMR" id="B4JW23"/>
<feature type="region of interest" description="Disordered" evidence="9">
    <location>
        <begin position="2936"/>
        <end position="2987"/>
    </location>
</feature>
<dbReference type="HOGENOM" id="CLU_224921_0_0_1"/>
<evidence type="ECO:0000256" key="3">
    <source>
        <dbReference type="ARBA" id="ARBA00022490"/>
    </source>
</evidence>
<dbReference type="CDD" id="cd00176">
    <property type="entry name" value="SPEC"/>
    <property type="match status" value="5"/>
</dbReference>
<dbReference type="GO" id="GO:0005085">
    <property type="term" value="F:guanyl-nucleotide exchange factor activity"/>
    <property type="evidence" value="ECO:0007669"/>
    <property type="project" value="UniProtKB-KW"/>
</dbReference>
<dbReference type="GO" id="GO:0005198">
    <property type="term" value="F:structural molecule activity"/>
    <property type="evidence" value="ECO:0007669"/>
    <property type="project" value="TreeGrafter"/>
</dbReference>
<dbReference type="GO" id="GO:0005882">
    <property type="term" value="C:intermediate filament"/>
    <property type="evidence" value="ECO:0007669"/>
    <property type="project" value="TreeGrafter"/>
</dbReference>
<dbReference type="FunFam" id="1.20.58.60:FF:000066">
    <property type="entry name" value="Short stop, isoform K"/>
    <property type="match status" value="1"/>
</dbReference>
<evidence type="ECO:0000256" key="5">
    <source>
        <dbReference type="ARBA" id="ARBA00022658"/>
    </source>
</evidence>
<dbReference type="InterPro" id="IPR035915">
    <property type="entry name" value="Plakin_repeat_sf"/>
</dbReference>
<dbReference type="FunFam" id="1.20.58.60:FF:000055">
    <property type="entry name" value="Short stop, isoform K"/>
    <property type="match status" value="1"/>
</dbReference>
<dbReference type="GO" id="GO:0045104">
    <property type="term" value="P:intermediate filament cytoskeleton organization"/>
    <property type="evidence" value="ECO:0007669"/>
    <property type="project" value="InterPro"/>
</dbReference>
<gene>
    <name evidence="12" type="primary">Dgri\GH22958</name>
    <name evidence="12" type="ORF">Dgri_GH22958</name>
</gene>
<dbReference type="Gene3D" id="1.10.418.10">
    <property type="entry name" value="Calponin-like domain"/>
    <property type="match status" value="1"/>
</dbReference>
<dbReference type="FunFam" id="3.90.1290.10:FF:000008">
    <property type="entry name" value="microtubule-actin cross-linking factor 1 isoform X2"/>
    <property type="match status" value="1"/>
</dbReference>
<evidence type="ECO:0000313" key="13">
    <source>
        <dbReference type="Proteomes" id="UP000001070"/>
    </source>
</evidence>
<feature type="region of interest" description="Disordered" evidence="9">
    <location>
        <begin position="1"/>
        <end position="48"/>
    </location>
</feature>
<evidence type="ECO:0000256" key="4">
    <source>
        <dbReference type="ARBA" id="ARBA00022553"/>
    </source>
</evidence>
<dbReference type="Pfam" id="PF00681">
    <property type="entry name" value="Plectin"/>
    <property type="match status" value="2"/>
</dbReference>
<dbReference type="OMA" id="HERSHIE"/>
<dbReference type="CDD" id="cd21189">
    <property type="entry name" value="CH_PLEC-like_rpt2"/>
    <property type="match status" value="1"/>
</dbReference>
<evidence type="ECO:0000256" key="1">
    <source>
        <dbReference type="ARBA" id="ARBA00004496"/>
    </source>
</evidence>
<keyword evidence="5" id="KW-0344">Guanine-nucleotide releasing factor</keyword>
<keyword evidence="4" id="KW-0597">Phosphoprotein</keyword>
<keyword evidence="8" id="KW-0175">Coiled coil</keyword>
<feature type="coiled-coil region" evidence="8">
    <location>
        <begin position="1019"/>
        <end position="1046"/>
    </location>
</feature>
<dbReference type="STRING" id="7222.B4JW23"/>
<dbReference type="PROSITE" id="PS50021">
    <property type="entry name" value="CH"/>
    <property type="match status" value="1"/>
</dbReference>
<dbReference type="InterPro" id="IPR036028">
    <property type="entry name" value="SH3-like_dom_sf"/>
</dbReference>
<dbReference type="SUPFAM" id="SSF50044">
    <property type="entry name" value="SH3-domain"/>
    <property type="match status" value="1"/>
</dbReference>
<feature type="compositionally biased region" description="Polar residues" evidence="9">
    <location>
        <begin position="1"/>
        <end position="27"/>
    </location>
</feature>
<proteinExistence type="predicted"/>
<dbReference type="Pfam" id="PF21020">
    <property type="entry name" value="Spectrin_4"/>
    <property type="match status" value="1"/>
</dbReference>
<dbReference type="InterPro" id="IPR001715">
    <property type="entry name" value="CH_dom"/>
</dbReference>
<dbReference type="PANTHER" id="PTHR23169:SF23">
    <property type="entry name" value="SHORT STOP, ISOFORM H"/>
    <property type="match status" value="1"/>
</dbReference>
<feature type="domain" description="Calponin-homology (CH)" evidence="11">
    <location>
        <begin position="228"/>
        <end position="333"/>
    </location>
</feature>
<feature type="compositionally biased region" description="Basic and acidic residues" evidence="9">
    <location>
        <begin position="2887"/>
        <end position="2901"/>
    </location>
</feature>
<dbReference type="InterPro" id="IPR018159">
    <property type="entry name" value="Spectrin/alpha-actinin"/>
</dbReference>
<dbReference type="SUPFAM" id="SSF46966">
    <property type="entry name" value="Spectrin repeat"/>
    <property type="match status" value="8"/>
</dbReference>
<dbReference type="SMART" id="SM00150">
    <property type="entry name" value="SPEC"/>
    <property type="match status" value="8"/>
</dbReference>
<dbReference type="Gene3D" id="1.20.58.60">
    <property type="match status" value="5"/>
</dbReference>
<feature type="compositionally biased region" description="Polar residues" evidence="9">
    <location>
        <begin position="2841"/>
        <end position="2853"/>
    </location>
</feature>
<dbReference type="Pfam" id="PF21019">
    <property type="entry name" value="Spectrin_3"/>
    <property type="match status" value="1"/>
</dbReference>
<dbReference type="FunFam" id="1.20.58.60:FF:000030">
    <property type="entry name" value="Short stop, isoform K"/>
    <property type="match status" value="1"/>
</dbReference>
<feature type="coiled-coil region" evidence="8">
    <location>
        <begin position="444"/>
        <end position="528"/>
    </location>
</feature>
<evidence type="ECO:0000259" key="10">
    <source>
        <dbReference type="PROSITE" id="PS50002"/>
    </source>
</evidence>
<dbReference type="Pfam" id="PF00435">
    <property type="entry name" value="Spectrin"/>
    <property type="match status" value="2"/>
</dbReference>
<feature type="compositionally biased region" description="Polar residues" evidence="9">
    <location>
        <begin position="2877"/>
        <end position="2886"/>
    </location>
</feature>
<dbReference type="InterPro" id="IPR049538">
    <property type="entry name" value="PCN-like_spectrin-like_rpt"/>
</dbReference>
<dbReference type="InterPro" id="IPR041615">
    <property type="entry name" value="Desmoplakin_SH3"/>
</dbReference>
<dbReference type="GO" id="GO:0030056">
    <property type="term" value="C:hemidesmosome"/>
    <property type="evidence" value="ECO:0007669"/>
    <property type="project" value="TreeGrafter"/>
</dbReference>
<dbReference type="FunFam" id="3.90.1290.10:FF:000011">
    <property type="entry name" value="Short stop, isoform H"/>
    <property type="match status" value="1"/>
</dbReference>
<dbReference type="InParanoid" id="B4JW23"/>
<evidence type="ECO:0000256" key="9">
    <source>
        <dbReference type="SAM" id="MobiDB-lite"/>
    </source>
</evidence>
<dbReference type="FunFam" id="1.20.58.60:FF:000053">
    <property type="entry name" value="Short stop, isoform K"/>
    <property type="match status" value="1"/>
</dbReference>
<dbReference type="InterPro" id="IPR043197">
    <property type="entry name" value="Plakin"/>
</dbReference>
<organism evidence="13">
    <name type="scientific">Drosophila grimshawi</name>
    <name type="common">Hawaiian fruit fly</name>
    <name type="synonym">Idiomyia grimshawi</name>
    <dbReference type="NCBI Taxonomy" id="7222"/>
    <lineage>
        <taxon>Eukaryota</taxon>
        <taxon>Metazoa</taxon>
        <taxon>Ecdysozoa</taxon>
        <taxon>Arthropoda</taxon>
        <taxon>Hexapoda</taxon>
        <taxon>Insecta</taxon>
        <taxon>Pterygota</taxon>
        <taxon>Neoptera</taxon>
        <taxon>Endopterygota</taxon>
        <taxon>Diptera</taxon>
        <taxon>Brachycera</taxon>
        <taxon>Muscomorpha</taxon>
        <taxon>Ephydroidea</taxon>
        <taxon>Drosophilidae</taxon>
        <taxon>Drosophila</taxon>
        <taxon>Hawaiian Drosophila</taxon>
    </lineage>
</organism>
<accession>B4JW23</accession>